<dbReference type="Gene3D" id="1.20.1440.20">
    <property type="entry name" value="LemA-like domain"/>
    <property type="match status" value="1"/>
</dbReference>
<gene>
    <name evidence="7" type="ORF">NPRO_15180</name>
</gene>
<dbReference type="Proteomes" id="UP000662873">
    <property type="component" value="Chromosome"/>
</dbReference>
<reference evidence="7" key="1">
    <citation type="journal article" name="DNA Res.">
        <title>The physiological potential of anammox bacteria as revealed by their core genome structure.</title>
        <authorList>
            <person name="Okubo T."/>
            <person name="Toyoda A."/>
            <person name="Fukuhara K."/>
            <person name="Uchiyama I."/>
            <person name="Harigaya Y."/>
            <person name="Kuroiwa M."/>
            <person name="Suzuki T."/>
            <person name="Murakami Y."/>
            <person name="Suwa Y."/>
            <person name="Takami H."/>
        </authorList>
    </citation>
    <scope>NUCLEOTIDE SEQUENCE</scope>
    <source>
        <strain evidence="7">317325-2</strain>
    </source>
</reference>
<keyword evidence="3 6" id="KW-0812">Transmembrane</keyword>
<evidence type="ECO:0000313" key="8">
    <source>
        <dbReference type="Proteomes" id="UP000662873"/>
    </source>
</evidence>
<evidence type="ECO:0000313" key="7">
    <source>
        <dbReference type="EMBL" id="BBO23923.1"/>
    </source>
</evidence>
<protein>
    <recommendedName>
        <fullName evidence="9">LemA family protein</fullName>
    </recommendedName>
</protein>
<dbReference type="PANTHER" id="PTHR34478:SF2">
    <property type="entry name" value="MEMBRANE PROTEIN"/>
    <property type="match status" value="1"/>
</dbReference>
<evidence type="ECO:0000256" key="6">
    <source>
        <dbReference type="SAM" id="Phobius"/>
    </source>
</evidence>
<dbReference type="Pfam" id="PF04011">
    <property type="entry name" value="LemA"/>
    <property type="match status" value="1"/>
</dbReference>
<evidence type="ECO:0000256" key="3">
    <source>
        <dbReference type="ARBA" id="ARBA00022692"/>
    </source>
</evidence>
<evidence type="ECO:0000256" key="2">
    <source>
        <dbReference type="ARBA" id="ARBA00008854"/>
    </source>
</evidence>
<dbReference type="PANTHER" id="PTHR34478">
    <property type="entry name" value="PROTEIN LEMA"/>
    <property type="match status" value="1"/>
</dbReference>
<proteinExistence type="inferred from homology"/>
<dbReference type="EMBL" id="AP021858">
    <property type="protein sequence ID" value="BBO23923.1"/>
    <property type="molecule type" value="Genomic_DNA"/>
</dbReference>
<name>A0A809R8N1_9BACT</name>
<accession>A0A809R8N1</accession>
<organism evidence="7 8">
    <name type="scientific">Candidatus Nitrosymbiomonas proteolyticus</name>
    <dbReference type="NCBI Taxonomy" id="2608984"/>
    <lineage>
        <taxon>Bacteria</taxon>
        <taxon>Bacillati</taxon>
        <taxon>Armatimonadota</taxon>
        <taxon>Armatimonadota incertae sedis</taxon>
        <taxon>Candidatus Nitrosymbiomonas</taxon>
    </lineage>
</organism>
<dbReference type="AlphaFoldDB" id="A0A809R8N1"/>
<evidence type="ECO:0000256" key="4">
    <source>
        <dbReference type="ARBA" id="ARBA00022989"/>
    </source>
</evidence>
<evidence type="ECO:0000256" key="1">
    <source>
        <dbReference type="ARBA" id="ARBA00004167"/>
    </source>
</evidence>
<dbReference type="KEGG" id="npy:NPRO_15180"/>
<sequence>MIGGSGSLVVWGIAVVGGALLVALIVSYNGLVRLRQLVKSAWADVDVYLKRRAELVPNVVETVRAYAQHEKTVLEAVAEARARATALVGPTAQHAQAETQLGESLVRVVALAEAYPELKANKNFASLQTELAESERLIASARQYFNACVRDYNTKIESFPSNLVASLGNFESAEFFEVDLPSQRDAPDVTQVHSS</sequence>
<evidence type="ECO:0008006" key="9">
    <source>
        <dbReference type="Google" id="ProtNLM"/>
    </source>
</evidence>
<evidence type="ECO:0000256" key="5">
    <source>
        <dbReference type="ARBA" id="ARBA00023136"/>
    </source>
</evidence>
<dbReference type="SUPFAM" id="SSF140478">
    <property type="entry name" value="LemA-like"/>
    <property type="match status" value="1"/>
</dbReference>
<dbReference type="InterPro" id="IPR023353">
    <property type="entry name" value="LemA-like_dom_sf"/>
</dbReference>
<dbReference type="GO" id="GO:0016020">
    <property type="term" value="C:membrane"/>
    <property type="evidence" value="ECO:0007669"/>
    <property type="project" value="UniProtKB-SubCell"/>
</dbReference>
<comment type="similarity">
    <text evidence="2">Belongs to the LemA family.</text>
</comment>
<feature type="transmembrane region" description="Helical" evidence="6">
    <location>
        <begin position="6"/>
        <end position="31"/>
    </location>
</feature>
<dbReference type="InterPro" id="IPR007156">
    <property type="entry name" value="MamQ_LemA"/>
</dbReference>
<keyword evidence="4 6" id="KW-1133">Transmembrane helix</keyword>
<comment type="subcellular location">
    <subcellularLocation>
        <location evidence="1">Membrane</location>
        <topology evidence="1">Single-pass membrane protein</topology>
    </subcellularLocation>
</comment>
<keyword evidence="5 6" id="KW-0472">Membrane</keyword>